<accession>A0ABY7XNK1</accession>
<evidence type="ECO:0000313" key="4">
    <source>
        <dbReference type="Proteomes" id="UP001215097"/>
    </source>
</evidence>
<keyword evidence="2" id="KW-0472">Membrane</keyword>
<keyword evidence="2" id="KW-1133">Transmembrane helix</keyword>
<feature type="region of interest" description="Disordered" evidence="1">
    <location>
        <begin position="53"/>
        <end position="99"/>
    </location>
</feature>
<evidence type="ECO:0000256" key="2">
    <source>
        <dbReference type="SAM" id="Phobius"/>
    </source>
</evidence>
<feature type="compositionally biased region" description="Pro residues" evidence="1">
    <location>
        <begin position="70"/>
        <end position="80"/>
    </location>
</feature>
<protein>
    <submittedName>
        <fullName evidence="3">Uncharacterized protein</fullName>
    </submittedName>
</protein>
<dbReference type="Proteomes" id="UP001215097">
    <property type="component" value="Chromosome"/>
</dbReference>
<sequence length="199" mass="20471">MMTDEQQPELRWAPLPAPPKRTGRIWLIVGLSVAALAIVGVLLFLFLPRGDGPAPGASPSATPSASPSATPTPTPTPSATPAPSQTPIVDPPPASDPTVEVFRGQVSGWLNDAPRGLDIITGANGPDALPVVETLQQDVQRLSDAQPPSSIADGWRDGLSVYSQRLADLQSALSAGAAPAETIDAARAAVQDLRALVGL</sequence>
<keyword evidence="4" id="KW-1185">Reference proteome</keyword>
<keyword evidence="2" id="KW-0812">Transmembrane</keyword>
<evidence type="ECO:0000256" key="1">
    <source>
        <dbReference type="SAM" id="MobiDB-lite"/>
    </source>
</evidence>
<organism evidence="3 4">
    <name type="scientific">Microbacterium luteolum</name>
    <name type="common">Aureobacterium luteolum</name>
    <dbReference type="NCBI Taxonomy" id="69367"/>
    <lineage>
        <taxon>Bacteria</taxon>
        <taxon>Bacillati</taxon>
        <taxon>Actinomycetota</taxon>
        <taxon>Actinomycetes</taxon>
        <taxon>Micrococcales</taxon>
        <taxon>Microbacteriaceae</taxon>
        <taxon>Microbacterium</taxon>
    </lineage>
</organism>
<feature type="transmembrane region" description="Helical" evidence="2">
    <location>
        <begin position="25"/>
        <end position="47"/>
    </location>
</feature>
<evidence type="ECO:0000313" key="3">
    <source>
        <dbReference type="EMBL" id="WDM43723.1"/>
    </source>
</evidence>
<gene>
    <name evidence="3" type="ORF">KV395_10910</name>
</gene>
<dbReference type="RefSeq" id="WP_344708466.1">
    <property type="nucleotide sequence ID" value="NZ_BAAAUN010000001.1"/>
</dbReference>
<dbReference type="EMBL" id="CP078075">
    <property type="protein sequence ID" value="WDM43723.1"/>
    <property type="molecule type" value="Genomic_DNA"/>
</dbReference>
<proteinExistence type="predicted"/>
<feature type="compositionally biased region" description="Low complexity" evidence="1">
    <location>
        <begin position="54"/>
        <end position="69"/>
    </location>
</feature>
<reference evidence="3 4" key="1">
    <citation type="submission" date="2021-06" db="EMBL/GenBank/DDBJ databases">
        <title>Genome-based taxonomic framework of Microbacterium strains isolated from marine environment, the description of four new species and reclassification of four preexisting species.</title>
        <authorList>
            <person name="Lee S.D."/>
            <person name="Kim S.-M."/>
            <person name="Byeon Y.-S."/>
            <person name="Yang H.L."/>
            <person name="Kim I.S."/>
        </authorList>
    </citation>
    <scope>NUCLEOTIDE SEQUENCE [LARGE SCALE GENOMIC DNA]</scope>
    <source>
        <strain evidence="3 4">KACC 14465</strain>
    </source>
</reference>
<name>A0ABY7XNK1_MICLT</name>